<proteinExistence type="inferred from homology"/>
<dbReference type="SUPFAM" id="SSF81301">
    <property type="entry name" value="Nucleotidyltransferase"/>
    <property type="match status" value="1"/>
</dbReference>
<dbReference type="PANTHER" id="PTHR21043">
    <property type="entry name" value="IOJAP SUPERFAMILY ORTHOLOG"/>
    <property type="match status" value="1"/>
</dbReference>
<evidence type="ECO:0000256" key="2">
    <source>
        <dbReference type="HAMAP-Rule" id="MF_01477"/>
    </source>
</evidence>
<gene>
    <name evidence="2 3" type="primary">rsfS</name>
    <name evidence="3" type="ORF">EVA68_04235</name>
</gene>
<dbReference type="Gene3D" id="3.30.460.10">
    <property type="entry name" value="Beta Polymerase, domain 2"/>
    <property type="match status" value="1"/>
</dbReference>
<dbReference type="GO" id="GO:0043023">
    <property type="term" value="F:ribosomal large subunit binding"/>
    <property type="evidence" value="ECO:0007669"/>
    <property type="project" value="TreeGrafter"/>
</dbReference>
<keyword evidence="2" id="KW-0810">Translation regulation</keyword>
<dbReference type="Proteomes" id="UP000316199">
    <property type="component" value="Unassembled WGS sequence"/>
</dbReference>
<evidence type="ECO:0000256" key="1">
    <source>
        <dbReference type="ARBA" id="ARBA00010574"/>
    </source>
</evidence>
<accession>A0A520S1Y7</accession>
<protein>
    <recommendedName>
        <fullName evidence="2">Ribosomal silencing factor RsfS</fullName>
    </recommendedName>
</protein>
<comment type="caution">
    <text evidence="3">The sequence shown here is derived from an EMBL/GenBank/DDBJ whole genome shotgun (WGS) entry which is preliminary data.</text>
</comment>
<dbReference type="GO" id="GO:0090071">
    <property type="term" value="P:negative regulation of ribosome biogenesis"/>
    <property type="evidence" value="ECO:0007669"/>
    <property type="project" value="UniProtKB-UniRule"/>
</dbReference>
<reference evidence="3 4" key="1">
    <citation type="submission" date="2019-02" db="EMBL/GenBank/DDBJ databases">
        <title>Prokaryotic population dynamics and viral predation in marine succession experiment using metagenomics: the confinement effect.</title>
        <authorList>
            <person name="Haro-Moreno J.M."/>
            <person name="Rodriguez-Valera F."/>
            <person name="Lopez-Perez M."/>
        </authorList>
    </citation>
    <scope>NUCLEOTIDE SEQUENCE [LARGE SCALE GENOMIC DNA]</scope>
    <source>
        <strain evidence="3">MED-G157</strain>
    </source>
</reference>
<evidence type="ECO:0000313" key="3">
    <source>
        <dbReference type="EMBL" id="RZO76493.1"/>
    </source>
</evidence>
<comment type="subunit">
    <text evidence="2">Interacts with ribosomal protein uL14 (rplN).</text>
</comment>
<dbReference type="InterPro" id="IPR004394">
    <property type="entry name" value="Iojap/RsfS/C7orf30"/>
</dbReference>
<name>A0A520S1Y7_9GAMM</name>
<dbReference type="InterPro" id="IPR043519">
    <property type="entry name" value="NT_sf"/>
</dbReference>
<dbReference type="GO" id="GO:0005737">
    <property type="term" value="C:cytoplasm"/>
    <property type="evidence" value="ECO:0007669"/>
    <property type="project" value="UniProtKB-SubCell"/>
</dbReference>
<comment type="similarity">
    <text evidence="1 2">Belongs to the Iojap/RsfS family.</text>
</comment>
<dbReference type="Pfam" id="PF02410">
    <property type="entry name" value="RsfS"/>
    <property type="match status" value="1"/>
</dbReference>
<dbReference type="GO" id="GO:0017148">
    <property type="term" value="P:negative regulation of translation"/>
    <property type="evidence" value="ECO:0007669"/>
    <property type="project" value="UniProtKB-UniRule"/>
</dbReference>
<comment type="function">
    <text evidence="2">Functions as a ribosomal silencing factor. Interacts with ribosomal protein uL14 (rplN), blocking formation of intersubunit bridge B8. Prevents association of the 30S and 50S ribosomal subunits and the formation of functional ribosomes, thus repressing translation.</text>
</comment>
<dbReference type="HAMAP" id="MF_01477">
    <property type="entry name" value="Iojap_RsfS"/>
    <property type="match status" value="1"/>
</dbReference>
<dbReference type="NCBIfam" id="TIGR00090">
    <property type="entry name" value="rsfS_iojap_ybeB"/>
    <property type="match status" value="1"/>
</dbReference>
<dbReference type="GO" id="GO:0042256">
    <property type="term" value="P:cytosolic ribosome assembly"/>
    <property type="evidence" value="ECO:0007669"/>
    <property type="project" value="UniProtKB-UniRule"/>
</dbReference>
<sequence>MPNLELKDMVIQALINRKGEDIQCLEVFDQTDITDYMVVASGTSVRQVKALGESVIEEVRRIHIKPIGVEGMLEGEWVLVDLADVLVHVMLPKVREFYDLERLWSMSPSQRELQE</sequence>
<organism evidence="3 4">
    <name type="scientific">OM182 bacterium</name>
    <dbReference type="NCBI Taxonomy" id="2510334"/>
    <lineage>
        <taxon>Bacteria</taxon>
        <taxon>Pseudomonadati</taxon>
        <taxon>Pseudomonadota</taxon>
        <taxon>Gammaproteobacteria</taxon>
        <taxon>OMG group</taxon>
        <taxon>OM182 clade</taxon>
    </lineage>
</organism>
<dbReference type="PANTHER" id="PTHR21043:SF0">
    <property type="entry name" value="MITOCHONDRIAL ASSEMBLY OF RIBOSOMAL LARGE SUBUNIT PROTEIN 1"/>
    <property type="match status" value="1"/>
</dbReference>
<keyword evidence="2" id="KW-0678">Repressor</keyword>
<dbReference type="AlphaFoldDB" id="A0A520S1Y7"/>
<keyword evidence="2" id="KW-0963">Cytoplasm</keyword>
<evidence type="ECO:0000313" key="4">
    <source>
        <dbReference type="Proteomes" id="UP000316199"/>
    </source>
</evidence>
<comment type="subcellular location">
    <subcellularLocation>
        <location evidence="2">Cytoplasm</location>
    </subcellularLocation>
</comment>
<dbReference type="EMBL" id="SHAG01000011">
    <property type="protein sequence ID" value="RZO76493.1"/>
    <property type="molecule type" value="Genomic_DNA"/>
</dbReference>